<dbReference type="Proteomes" id="UP000323258">
    <property type="component" value="Unassembled WGS sequence"/>
</dbReference>
<sequence length="333" mass="34717">MSYRSTVARQPESLADTLAAAQAELASLDLSPLSSGVMAVTGIGASYAAAVVVAAELQRRGRRAFPVRSGEMMAGYDIADTVLALSHRGRSVETVEALQKLPNAKTLAVTNNPESPLAKTATFHIQLNNGSDATPSSTGYTATLLAAGLAIDAIHGSGGADWASLPELTKDVQGRAAEKMPRLAELFRDRRAIDCVGAGASIGTADGASLLIREAARLPASGYETRHYLHGPMESMDAATGVVIFGDARELALAENLNDIGCPALLVTSNTDISDSGKLTVVHVPASDDLVLRGIIDIFTAQLLAAELSDAAGLTDVKFRYKQSDTKIVDQAS</sequence>
<dbReference type="AlphaFoldDB" id="A0A5D4H5Z1"/>
<dbReference type="GO" id="GO:0006047">
    <property type="term" value="P:UDP-N-acetylglucosamine metabolic process"/>
    <property type="evidence" value="ECO:0007669"/>
    <property type="project" value="TreeGrafter"/>
</dbReference>
<comment type="caution">
    <text evidence="8">The sequence shown here is derived from an EMBL/GenBank/DDBJ whole genome shotgun (WGS) entry which is preliminary data.</text>
</comment>
<evidence type="ECO:0000256" key="1">
    <source>
        <dbReference type="ARBA" id="ARBA00001031"/>
    </source>
</evidence>
<dbReference type="InterPro" id="IPR046348">
    <property type="entry name" value="SIS_dom_sf"/>
</dbReference>
<evidence type="ECO:0000256" key="3">
    <source>
        <dbReference type="ARBA" id="ARBA00016090"/>
    </source>
</evidence>
<dbReference type="GO" id="GO:0097367">
    <property type="term" value="F:carbohydrate derivative binding"/>
    <property type="evidence" value="ECO:0007669"/>
    <property type="project" value="InterPro"/>
</dbReference>
<keyword evidence="4" id="KW-0032">Aminotransferase</keyword>
<reference evidence="8 9" key="1">
    <citation type="submission" date="2019-08" db="EMBL/GenBank/DDBJ databases">
        <authorList>
            <person name="Seo Y.L."/>
        </authorList>
    </citation>
    <scope>NUCLEOTIDE SEQUENCE [LARGE SCALE GENOMIC DNA]</scope>
    <source>
        <strain evidence="8 9">MaA-C15</strain>
    </source>
</reference>
<evidence type="ECO:0000259" key="7">
    <source>
        <dbReference type="PROSITE" id="PS51464"/>
    </source>
</evidence>
<dbReference type="EC" id="2.6.1.16" evidence="2"/>
<gene>
    <name evidence="8" type="ORF">FY036_04805</name>
</gene>
<dbReference type="OrthoDB" id="6622555at2"/>
<feature type="domain" description="SIS" evidence="7">
    <location>
        <begin position="28"/>
        <end position="160"/>
    </location>
</feature>
<organism evidence="8 9">
    <name type="scientific">Neoaquamicrobium microcysteis</name>
    <dbReference type="NCBI Taxonomy" id="2682781"/>
    <lineage>
        <taxon>Bacteria</taxon>
        <taxon>Pseudomonadati</taxon>
        <taxon>Pseudomonadota</taxon>
        <taxon>Alphaproteobacteria</taxon>
        <taxon>Hyphomicrobiales</taxon>
        <taxon>Phyllobacteriaceae</taxon>
        <taxon>Neoaquamicrobium</taxon>
    </lineage>
</organism>
<dbReference type="GO" id="GO:0006002">
    <property type="term" value="P:fructose 6-phosphate metabolic process"/>
    <property type="evidence" value="ECO:0007669"/>
    <property type="project" value="TreeGrafter"/>
</dbReference>
<dbReference type="GO" id="GO:0004360">
    <property type="term" value="F:glutamine-fructose-6-phosphate transaminase (isomerizing) activity"/>
    <property type="evidence" value="ECO:0007669"/>
    <property type="project" value="UniProtKB-EC"/>
</dbReference>
<reference evidence="8 9" key="2">
    <citation type="submission" date="2019-09" db="EMBL/GenBank/DDBJ databases">
        <title>Mesorhizobium sp. MaA-C15 isolated from Microcystis aeruginosa.</title>
        <authorList>
            <person name="Jeong S.E."/>
            <person name="Jin H.M."/>
            <person name="Jeon C.O."/>
        </authorList>
    </citation>
    <scope>NUCLEOTIDE SEQUENCE [LARGE SCALE GENOMIC DNA]</scope>
    <source>
        <strain evidence="8 9">MaA-C15</strain>
    </source>
</reference>
<dbReference type="Pfam" id="PF01380">
    <property type="entry name" value="SIS"/>
    <property type="match status" value="1"/>
</dbReference>
<protein>
    <recommendedName>
        <fullName evidence="3">Glutamine--fructose-6-phosphate aminotransferase [isomerizing]</fullName>
        <ecNumber evidence="2">2.6.1.16</ecNumber>
    </recommendedName>
</protein>
<dbReference type="InterPro" id="IPR001347">
    <property type="entry name" value="SIS_dom"/>
</dbReference>
<dbReference type="PROSITE" id="PS51464">
    <property type="entry name" value="SIS"/>
    <property type="match status" value="1"/>
</dbReference>
<name>A0A5D4H5Z1_9HYPH</name>
<keyword evidence="9" id="KW-1185">Reference proteome</keyword>
<accession>A0A5D4H5Z1</accession>
<keyword evidence="6" id="KW-0812">Transmembrane</keyword>
<feature type="transmembrane region" description="Helical" evidence="6">
    <location>
        <begin position="33"/>
        <end position="55"/>
    </location>
</feature>
<evidence type="ECO:0000256" key="4">
    <source>
        <dbReference type="ARBA" id="ARBA00022576"/>
    </source>
</evidence>
<keyword evidence="5" id="KW-0315">Glutamine amidotransferase</keyword>
<keyword evidence="6" id="KW-0472">Membrane</keyword>
<evidence type="ECO:0000256" key="6">
    <source>
        <dbReference type="SAM" id="Phobius"/>
    </source>
</evidence>
<dbReference type="PANTHER" id="PTHR10937">
    <property type="entry name" value="GLUCOSAMINE--FRUCTOSE-6-PHOSPHATE AMINOTRANSFERASE, ISOMERIZING"/>
    <property type="match status" value="1"/>
</dbReference>
<dbReference type="Gene3D" id="3.40.50.10490">
    <property type="entry name" value="Glucose-6-phosphate isomerase like protein, domain 1"/>
    <property type="match status" value="2"/>
</dbReference>
<evidence type="ECO:0000256" key="2">
    <source>
        <dbReference type="ARBA" id="ARBA00012916"/>
    </source>
</evidence>
<dbReference type="GO" id="GO:0006487">
    <property type="term" value="P:protein N-linked glycosylation"/>
    <property type="evidence" value="ECO:0007669"/>
    <property type="project" value="TreeGrafter"/>
</dbReference>
<proteinExistence type="predicted"/>
<keyword evidence="4" id="KW-0808">Transferase</keyword>
<evidence type="ECO:0000313" key="9">
    <source>
        <dbReference type="Proteomes" id="UP000323258"/>
    </source>
</evidence>
<evidence type="ECO:0000256" key="5">
    <source>
        <dbReference type="ARBA" id="ARBA00022962"/>
    </source>
</evidence>
<keyword evidence="6" id="KW-1133">Transmembrane helix</keyword>
<dbReference type="RefSeq" id="WP_148913579.1">
    <property type="nucleotide sequence ID" value="NZ_VSZS01000056.1"/>
</dbReference>
<dbReference type="PANTHER" id="PTHR10937:SF0">
    <property type="entry name" value="GLUTAMINE--FRUCTOSE-6-PHOSPHATE TRANSAMINASE (ISOMERIZING)"/>
    <property type="match status" value="1"/>
</dbReference>
<dbReference type="EMBL" id="VSZS01000056">
    <property type="protein sequence ID" value="TYR34240.1"/>
    <property type="molecule type" value="Genomic_DNA"/>
</dbReference>
<comment type="catalytic activity">
    <reaction evidence="1">
        <text>D-fructose 6-phosphate + L-glutamine = D-glucosamine 6-phosphate + L-glutamate</text>
        <dbReference type="Rhea" id="RHEA:13237"/>
        <dbReference type="ChEBI" id="CHEBI:29985"/>
        <dbReference type="ChEBI" id="CHEBI:58359"/>
        <dbReference type="ChEBI" id="CHEBI:58725"/>
        <dbReference type="ChEBI" id="CHEBI:61527"/>
        <dbReference type="EC" id="2.6.1.16"/>
    </reaction>
</comment>
<dbReference type="SUPFAM" id="SSF53697">
    <property type="entry name" value="SIS domain"/>
    <property type="match status" value="1"/>
</dbReference>
<evidence type="ECO:0000313" key="8">
    <source>
        <dbReference type="EMBL" id="TYR34240.1"/>
    </source>
</evidence>